<accession>E6QP83</accession>
<evidence type="ECO:0000313" key="1">
    <source>
        <dbReference type="EMBL" id="CBI09054.1"/>
    </source>
</evidence>
<name>E6QP83_9ZZZZ</name>
<protein>
    <submittedName>
        <fullName evidence="1">Uncharacterized protein</fullName>
    </submittedName>
</protein>
<gene>
    <name evidence="1" type="ORF">CARN6_2600</name>
</gene>
<dbReference type="EMBL" id="CABQ01000312">
    <property type="protein sequence ID" value="CBI09054.1"/>
    <property type="molecule type" value="Genomic_DNA"/>
</dbReference>
<comment type="caution">
    <text evidence="1">The sequence shown here is derived from an EMBL/GenBank/DDBJ whole genome shotgun (WGS) entry which is preliminary data.</text>
</comment>
<organism evidence="1">
    <name type="scientific">mine drainage metagenome</name>
    <dbReference type="NCBI Taxonomy" id="410659"/>
    <lineage>
        <taxon>unclassified sequences</taxon>
        <taxon>metagenomes</taxon>
        <taxon>ecological metagenomes</taxon>
    </lineage>
</organism>
<sequence>MRGFFHAASCALLHALFPVLLHANPRGERLRVFRPFRPQFSGEFLEADLRLFHAHFSHECCSFSG</sequence>
<reference evidence="1" key="1">
    <citation type="submission" date="2009-10" db="EMBL/GenBank/DDBJ databases">
        <title>Diversity of trophic interactions inside an arsenic-rich microbial ecosystem.</title>
        <authorList>
            <person name="Bertin P.N."/>
            <person name="Heinrich-Salmeron A."/>
            <person name="Pelletier E."/>
            <person name="Goulhen-Chollet F."/>
            <person name="Arsene-Ploetze F."/>
            <person name="Gallien S."/>
            <person name="Calteau A."/>
            <person name="Vallenet D."/>
            <person name="Casiot C."/>
            <person name="Chane-Woon-Ming B."/>
            <person name="Giloteaux L."/>
            <person name="Barakat M."/>
            <person name="Bonnefoy V."/>
            <person name="Bruneel O."/>
            <person name="Chandler M."/>
            <person name="Cleiss J."/>
            <person name="Duran R."/>
            <person name="Elbaz-Poulichet F."/>
            <person name="Fonknechten N."/>
            <person name="Lauga B."/>
            <person name="Mornico D."/>
            <person name="Ortet P."/>
            <person name="Schaeffer C."/>
            <person name="Siguier P."/>
            <person name="Alexander Thil Smith A."/>
            <person name="Van Dorsselaer A."/>
            <person name="Weissenbach J."/>
            <person name="Medigue C."/>
            <person name="Le Paslier D."/>
        </authorList>
    </citation>
    <scope>NUCLEOTIDE SEQUENCE</scope>
</reference>
<dbReference type="AlphaFoldDB" id="E6QP83"/>
<proteinExistence type="predicted"/>